<protein>
    <recommendedName>
        <fullName evidence="3">F-box domain-containing protein</fullName>
    </recommendedName>
</protein>
<dbReference type="AlphaFoldDB" id="A0A6A5U1C5"/>
<name>A0A6A5U1C5_9PLEO</name>
<evidence type="ECO:0000313" key="1">
    <source>
        <dbReference type="EMBL" id="KAF1958963.1"/>
    </source>
</evidence>
<keyword evidence="2" id="KW-1185">Reference proteome</keyword>
<reference evidence="1" key="1">
    <citation type="journal article" date="2020" name="Stud. Mycol.">
        <title>101 Dothideomycetes genomes: a test case for predicting lifestyles and emergence of pathogens.</title>
        <authorList>
            <person name="Haridas S."/>
            <person name="Albert R."/>
            <person name="Binder M."/>
            <person name="Bloem J."/>
            <person name="Labutti K."/>
            <person name="Salamov A."/>
            <person name="Andreopoulos B."/>
            <person name="Baker S."/>
            <person name="Barry K."/>
            <person name="Bills G."/>
            <person name="Bluhm B."/>
            <person name="Cannon C."/>
            <person name="Castanera R."/>
            <person name="Culley D."/>
            <person name="Daum C."/>
            <person name="Ezra D."/>
            <person name="Gonzalez J."/>
            <person name="Henrissat B."/>
            <person name="Kuo A."/>
            <person name="Liang C."/>
            <person name="Lipzen A."/>
            <person name="Lutzoni F."/>
            <person name="Magnuson J."/>
            <person name="Mondo S."/>
            <person name="Nolan M."/>
            <person name="Ohm R."/>
            <person name="Pangilinan J."/>
            <person name="Park H.-J."/>
            <person name="Ramirez L."/>
            <person name="Alfaro M."/>
            <person name="Sun H."/>
            <person name="Tritt A."/>
            <person name="Yoshinaga Y."/>
            <person name="Zwiers L.-H."/>
            <person name="Turgeon B."/>
            <person name="Goodwin S."/>
            <person name="Spatafora J."/>
            <person name="Crous P."/>
            <person name="Grigoriev I."/>
        </authorList>
    </citation>
    <scope>NUCLEOTIDE SEQUENCE</scope>
    <source>
        <strain evidence="1">CBS 675.92</strain>
    </source>
</reference>
<evidence type="ECO:0000313" key="2">
    <source>
        <dbReference type="Proteomes" id="UP000800035"/>
    </source>
</evidence>
<organism evidence="1 2">
    <name type="scientific">Byssothecium circinans</name>
    <dbReference type="NCBI Taxonomy" id="147558"/>
    <lineage>
        <taxon>Eukaryota</taxon>
        <taxon>Fungi</taxon>
        <taxon>Dikarya</taxon>
        <taxon>Ascomycota</taxon>
        <taxon>Pezizomycotina</taxon>
        <taxon>Dothideomycetes</taxon>
        <taxon>Pleosporomycetidae</taxon>
        <taxon>Pleosporales</taxon>
        <taxon>Massarineae</taxon>
        <taxon>Massarinaceae</taxon>
        <taxon>Byssothecium</taxon>
    </lineage>
</organism>
<dbReference type="OrthoDB" id="47801at2759"/>
<proteinExistence type="predicted"/>
<accession>A0A6A5U1C5</accession>
<dbReference type="Proteomes" id="UP000800035">
    <property type="component" value="Unassembled WGS sequence"/>
</dbReference>
<dbReference type="EMBL" id="ML976986">
    <property type="protein sequence ID" value="KAF1958963.1"/>
    <property type="molecule type" value="Genomic_DNA"/>
</dbReference>
<sequence length="727" mass="83552">MNGEARYLDRDRERDDHDDTPMIEKLYILAKNPKLAAKVQVLTHRCHLPMPNMFSELPHQHFHAETLSRDRRLHTLLMLAIQNLVNVHTLRILYGHYHLTRILLSAFLDPRRPQRICLRKLWLESCSITNFETVFANSDYATNIESLRLRRLRAESTDSPERSAMHFKEYRLSRGGNSMRLHNGAGGYVWSTVEFSTANAPPHWALPSAEELKKMADEYDSQIWDSMPAAQLLCDTVVPVDIEPQLAPQNPIIFLLEHSASTLTSLNLDWILWRCHKSTDERPAVNDIQALARLRFPHLRAFQIRNAVVSETQLPNNVYLLEDTFLEFMEAHRKIQCLSWPLDRFYSHTKPSAELQARTRQVVVHLGDVLVDLRLDTYYCINGEKLTDESQEISDQAERLRRRRFIAEFAPYMYRVESLKIEGGVARDEKREIMRALNFSPLKKVVLIGLSFPVGNTWGRQGEQLKLVDPGQGTEATLHLEAEDIQAIQAAHKQRGPVPSDFEFTPYYGWQSSPSLLQVITQHHASTIEELKLCGYNGSPILSHPTAETYPLLWPLRCFDNLRQLVISFWLVTYFEDAYRDAEIIKSWMDTRDPSSTALVVVTPPATPLPPPPVDPAIMPIFDAPPVRPPHFNRWAVALKTKFTPSALAYRVASDISQHLSPVAKARGVRVRASFCLGTREEMRQANDIFDLDIVIGEDDNVVEFCGPREEAERSRFLEKLEGRRWF</sequence>
<evidence type="ECO:0008006" key="3">
    <source>
        <dbReference type="Google" id="ProtNLM"/>
    </source>
</evidence>
<gene>
    <name evidence="1" type="ORF">CC80DRAFT_23773</name>
</gene>